<name>A0A5A9MXY4_9TELE</name>
<keyword evidence="1" id="KW-0472">Membrane</keyword>
<sequence>MATDSLILLFTLTSACLWRNTAVLSLSVPEKVSALEGSCVVIPCSFSPMSSTQMMEVLLKRSSSVFILKRTVFSSHRSDFIHPEYRNRVSLAGNISSGDCSIIIGKIRKEDQNTYDLQLREPGTPDPPELTDPGPVKEGQRVTLNCSVRQICPSERPGLVWMWERGEDDSSSVHGDTELQHEPGQFPLLQSSLTFTVPQHTNPRVRCQANYTKNRRSSAVREILVHFPPRDVTVQVQSLSVRVGGTALLGCTCKADPPVSEYQWTSVESGNTVILSGRTPTVRIYNISRDTRLRCTATNRLGQATSRLTALNVQYAPVILRDSSCEWDGSLLSCVCVVDSNPRPAVTWSVNSSHLPDSFNLSYSYSNFILTSTLRGMSDSGLPVECYVINSLGNDSRLLFEYPSGQQKSIHVSLTYTFTLTEAMFSSSWCCVTGGVLWTLIASAACVVFLLLCLLMFFCCFRTNRPTCRPPAIHPENLAIYQERAPLYINCSEVTNIYTNGSYQLIYQNDTPIFIRTKQTHKRRRGAARRQRAQKEIVMSADSDTAVYVEVI</sequence>
<feature type="transmembrane region" description="Helical" evidence="1">
    <location>
        <begin position="436"/>
        <end position="461"/>
    </location>
</feature>
<dbReference type="Gene3D" id="2.60.40.10">
    <property type="entry name" value="Immunoglobulins"/>
    <property type="match status" value="4"/>
</dbReference>
<comment type="caution">
    <text evidence="4">The sequence shown here is derived from an EMBL/GenBank/DDBJ whole genome shotgun (WGS) entry which is preliminary data.</text>
</comment>
<dbReference type="SUPFAM" id="SSF48726">
    <property type="entry name" value="Immunoglobulin"/>
    <property type="match status" value="4"/>
</dbReference>
<keyword evidence="1" id="KW-0812">Transmembrane</keyword>
<dbReference type="Pfam" id="PF07686">
    <property type="entry name" value="V-set"/>
    <property type="match status" value="1"/>
</dbReference>
<evidence type="ECO:0000256" key="2">
    <source>
        <dbReference type="SAM" id="SignalP"/>
    </source>
</evidence>
<organism evidence="4 5">
    <name type="scientific">Triplophysa tibetana</name>
    <dbReference type="NCBI Taxonomy" id="1572043"/>
    <lineage>
        <taxon>Eukaryota</taxon>
        <taxon>Metazoa</taxon>
        <taxon>Chordata</taxon>
        <taxon>Craniata</taxon>
        <taxon>Vertebrata</taxon>
        <taxon>Euteleostomi</taxon>
        <taxon>Actinopterygii</taxon>
        <taxon>Neopterygii</taxon>
        <taxon>Teleostei</taxon>
        <taxon>Ostariophysi</taxon>
        <taxon>Cypriniformes</taxon>
        <taxon>Nemacheilidae</taxon>
        <taxon>Triplophysa</taxon>
    </lineage>
</organism>
<reference evidence="4 5" key="1">
    <citation type="journal article" date="2019" name="Mol. Ecol. Resour.">
        <title>Chromosome-level genome assembly of Triplophysa tibetana, a fish adapted to the harsh high-altitude environment of the Tibetan Plateau.</title>
        <authorList>
            <person name="Yang X."/>
            <person name="Liu H."/>
            <person name="Ma Z."/>
            <person name="Zou Y."/>
            <person name="Zou M."/>
            <person name="Mao Y."/>
            <person name="Li X."/>
            <person name="Wang H."/>
            <person name="Chen T."/>
            <person name="Wang W."/>
            <person name="Yang R."/>
        </authorList>
    </citation>
    <scope>NUCLEOTIDE SEQUENCE [LARGE SCALE GENOMIC DNA]</scope>
    <source>
        <strain evidence="4">TTIB1903HZAU</strain>
        <tissue evidence="4">Muscle</tissue>
    </source>
</reference>
<feature type="domain" description="Ig-like" evidence="3">
    <location>
        <begin position="128"/>
        <end position="218"/>
    </location>
</feature>
<evidence type="ECO:0000313" key="5">
    <source>
        <dbReference type="Proteomes" id="UP000324632"/>
    </source>
</evidence>
<keyword evidence="2" id="KW-0732">Signal</keyword>
<gene>
    <name evidence="4" type="ORF">E1301_Tti011310</name>
</gene>
<dbReference type="InterPro" id="IPR013783">
    <property type="entry name" value="Ig-like_fold"/>
</dbReference>
<dbReference type="PANTHER" id="PTHR46484:SF3">
    <property type="entry name" value="MYELIN-ASSOCIATED GLYCOPROTEIN-LIKE"/>
    <property type="match status" value="1"/>
</dbReference>
<dbReference type="InterPro" id="IPR013106">
    <property type="entry name" value="Ig_V-set"/>
</dbReference>
<keyword evidence="1" id="KW-1133">Transmembrane helix</keyword>
<dbReference type="PROSITE" id="PS50835">
    <property type="entry name" value="IG_LIKE"/>
    <property type="match status" value="2"/>
</dbReference>
<dbReference type="PANTHER" id="PTHR46484">
    <property type="entry name" value="SI:CH211-171H4.5-RELATED"/>
    <property type="match status" value="1"/>
</dbReference>
<feature type="domain" description="Ig-like" evidence="3">
    <location>
        <begin position="229"/>
        <end position="309"/>
    </location>
</feature>
<dbReference type="AlphaFoldDB" id="A0A5A9MXY4"/>
<dbReference type="InterPro" id="IPR036179">
    <property type="entry name" value="Ig-like_dom_sf"/>
</dbReference>
<dbReference type="CDD" id="cd00096">
    <property type="entry name" value="Ig"/>
    <property type="match status" value="1"/>
</dbReference>
<dbReference type="InterPro" id="IPR007110">
    <property type="entry name" value="Ig-like_dom"/>
</dbReference>
<keyword evidence="5" id="KW-1185">Reference proteome</keyword>
<dbReference type="InterPro" id="IPR003599">
    <property type="entry name" value="Ig_sub"/>
</dbReference>
<evidence type="ECO:0000259" key="3">
    <source>
        <dbReference type="PROSITE" id="PS50835"/>
    </source>
</evidence>
<dbReference type="Proteomes" id="UP000324632">
    <property type="component" value="Chromosome 24"/>
</dbReference>
<dbReference type="SMART" id="SM00409">
    <property type="entry name" value="IG"/>
    <property type="match status" value="2"/>
</dbReference>
<dbReference type="EMBL" id="SOYY01000024">
    <property type="protein sequence ID" value="KAA0702604.1"/>
    <property type="molecule type" value="Genomic_DNA"/>
</dbReference>
<feature type="chain" id="PRO_5023080550" evidence="2">
    <location>
        <begin position="35"/>
        <end position="552"/>
    </location>
</feature>
<protein>
    <submittedName>
        <fullName evidence="4">Sialoadhesin</fullName>
    </submittedName>
</protein>
<feature type="signal peptide" evidence="2">
    <location>
        <begin position="1"/>
        <end position="34"/>
    </location>
</feature>
<proteinExistence type="predicted"/>
<evidence type="ECO:0000313" key="4">
    <source>
        <dbReference type="EMBL" id="KAA0702604.1"/>
    </source>
</evidence>
<accession>A0A5A9MXY4</accession>
<evidence type="ECO:0000256" key="1">
    <source>
        <dbReference type="SAM" id="Phobius"/>
    </source>
</evidence>